<evidence type="ECO:0008006" key="10">
    <source>
        <dbReference type="Google" id="ProtNLM"/>
    </source>
</evidence>
<dbReference type="GO" id="GO:0006357">
    <property type="term" value="P:regulation of transcription by RNA polymerase II"/>
    <property type="evidence" value="ECO:0007669"/>
    <property type="project" value="TreeGrafter"/>
</dbReference>
<accession>F8Q1Q2</accession>
<protein>
    <recommendedName>
        <fullName evidence="10">Chromatin modification-related protein EAF7</fullName>
    </recommendedName>
</protein>
<organism evidence="9">
    <name type="scientific">Serpula lacrymans var. lacrymans (strain S7.3)</name>
    <name type="common">Dry rot fungus</name>
    <dbReference type="NCBI Taxonomy" id="936435"/>
    <lineage>
        <taxon>Eukaryota</taxon>
        <taxon>Fungi</taxon>
        <taxon>Dikarya</taxon>
        <taxon>Basidiomycota</taxon>
        <taxon>Agaricomycotina</taxon>
        <taxon>Agaricomycetes</taxon>
        <taxon>Agaricomycetidae</taxon>
        <taxon>Boletales</taxon>
        <taxon>Coniophorineae</taxon>
        <taxon>Serpulaceae</taxon>
        <taxon>Serpula</taxon>
    </lineage>
</organism>
<dbReference type="eggNOG" id="KOG4051">
    <property type="taxonomic scope" value="Eukaryota"/>
</dbReference>
<keyword evidence="5" id="KW-0804">Transcription</keyword>
<feature type="region of interest" description="Disordered" evidence="7">
    <location>
        <begin position="83"/>
        <end position="104"/>
    </location>
</feature>
<reference evidence="9" key="1">
    <citation type="journal article" date="2011" name="Science">
        <title>The plant cell wall-decomposing machinery underlies the functional diversity of forest fungi.</title>
        <authorList>
            <person name="Eastwood D.C."/>
            <person name="Floudas D."/>
            <person name="Binder M."/>
            <person name="Majcherczyk A."/>
            <person name="Schneider P."/>
            <person name="Aerts A."/>
            <person name="Asiegbu F.O."/>
            <person name="Baker S.E."/>
            <person name="Barry K."/>
            <person name="Bendiksby M."/>
            <person name="Blumentritt M."/>
            <person name="Coutinho P.M."/>
            <person name="Cullen D."/>
            <person name="de Vries R.P."/>
            <person name="Gathman A."/>
            <person name="Goodell B."/>
            <person name="Henrissat B."/>
            <person name="Ihrmark K."/>
            <person name="Kauserud H."/>
            <person name="Kohler A."/>
            <person name="LaButti K."/>
            <person name="Lapidus A."/>
            <person name="Lavin J.L."/>
            <person name="Lee Y.-H."/>
            <person name="Lindquist E."/>
            <person name="Lilly W."/>
            <person name="Lucas S."/>
            <person name="Morin E."/>
            <person name="Murat C."/>
            <person name="Oguiza J.A."/>
            <person name="Park J."/>
            <person name="Pisabarro A.G."/>
            <person name="Riley R."/>
            <person name="Rosling A."/>
            <person name="Salamov A."/>
            <person name="Schmidt O."/>
            <person name="Schmutz J."/>
            <person name="Skrede I."/>
            <person name="Stenlid J."/>
            <person name="Wiebenga A."/>
            <person name="Xie X."/>
            <person name="Kuees U."/>
            <person name="Hibbett D.S."/>
            <person name="Hoffmeister D."/>
            <person name="Hoegberg N."/>
            <person name="Martin F."/>
            <person name="Grigoriev I.V."/>
            <person name="Watkinson S.C."/>
        </authorList>
    </citation>
    <scope>NUCLEOTIDE SEQUENCE [LARGE SCALE GENOMIC DNA]</scope>
    <source>
        <strain evidence="9">strain S7.3</strain>
    </source>
</reference>
<evidence type="ECO:0000256" key="4">
    <source>
        <dbReference type="ARBA" id="ARBA00023015"/>
    </source>
</evidence>
<gene>
    <name evidence="8" type="ORF">SERLA73DRAFT_55640</name>
</gene>
<dbReference type="GO" id="GO:0006325">
    <property type="term" value="P:chromatin organization"/>
    <property type="evidence" value="ECO:0007669"/>
    <property type="project" value="UniProtKB-KW"/>
</dbReference>
<evidence type="ECO:0000313" key="8">
    <source>
        <dbReference type="EMBL" id="EGN98230.1"/>
    </source>
</evidence>
<keyword evidence="4" id="KW-0805">Transcription regulation</keyword>
<dbReference type="GO" id="GO:0035267">
    <property type="term" value="C:NuA4 histone acetyltransferase complex"/>
    <property type="evidence" value="ECO:0007669"/>
    <property type="project" value="TreeGrafter"/>
</dbReference>
<dbReference type="Proteomes" id="UP000008063">
    <property type="component" value="Unassembled WGS sequence"/>
</dbReference>
<feature type="region of interest" description="Disordered" evidence="7">
    <location>
        <begin position="138"/>
        <end position="181"/>
    </location>
</feature>
<dbReference type="GO" id="GO:0005634">
    <property type="term" value="C:nucleus"/>
    <property type="evidence" value="ECO:0007669"/>
    <property type="project" value="UniProtKB-SubCell"/>
</dbReference>
<evidence type="ECO:0000256" key="1">
    <source>
        <dbReference type="ARBA" id="ARBA00004123"/>
    </source>
</evidence>
<evidence type="ECO:0000256" key="5">
    <source>
        <dbReference type="ARBA" id="ARBA00023163"/>
    </source>
</evidence>
<evidence type="ECO:0000256" key="2">
    <source>
        <dbReference type="ARBA" id="ARBA00007117"/>
    </source>
</evidence>
<dbReference type="InterPro" id="IPR012423">
    <property type="entry name" value="Eaf7/MRGBP"/>
</dbReference>
<proteinExistence type="inferred from homology"/>
<dbReference type="Pfam" id="PF07904">
    <property type="entry name" value="Eaf7"/>
    <property type="match status" value="1"/>
</dbReference>
<evidence type="ECO:0000313" key="9">
    <source>
        <dbReference type="Proteomes" id="UP000008063"/>
    </source>
</evidence>
<dbReference type="OrthoDB" id="5595141at2759"/>
<feature type="compositionally biased region" description="Basic residues" evidence="7">
    <location>
        <begin position="152"/>
        <end position="163"/>
    </location>
</feature>
<keyword evidence="6" id="KW-0539">Nucleus</keyword>
<sequence length="292" mass="32283">MTAQLDDLNGDPEFLDSVQGEISFFRSVMRARPVGLHRHFHALAIRNAIHNDTGRMVPIDRIWAKLRTCYDLDALEGLEIDGYDSPGSSQSTPRVIASPSPSENLSRHPYFRAEYTIPCDHTYESIIAARRLRATASLPSTPLAPSPQQPTKSRRTRVSKRGRSKLDMAGLVGGDSDSSALTQESGDEAIAFTPRDSVITATDGGTEFAEEEESEIQELSPGAYRLKHLMMSDGTITQHPSQKVGEVEYLNPIEGVYLEELELELLAQAVVIRREKNDVKANTSFLCCYCIG</sequence>
<comment type="similarity">
    <text evidence="2">Belongs to the EAF7 family.</text>
</comment>
<comment type="subcellular location">
    <subcellularLocation>
        <location evidence="1">Nucleus</location>
    </subcellularLocation>
</comment>
<evidence type="ECO:0000256" key="6">
    <source>
        <dbReference type="ARBA" id="ARBA00023242"/>
    </source>
</evidence>
<keyword evidence="9" id="KW-1185">Reference proteome</keyword>
<dbReference type="InParanoid" id="F8Q1Q2"/>
<dbReference type="AlphaFoldDB" id="F8Q1Q2"/>
<evidence type="ECO:0000256" key="3">
    <source>
        <dbReference type="ARBA" id="ARBA00022853"/>
    </source>
</evidence>
<feature type="compositionally biased region" description="Polar residues" evidence="7">
    <location>
        <begin position="86"/>
        <end position="104"/>
    </location>
</feature>
<name>F8Q1Q2_SERL3</name>
<dbReference type="PANTHER" id="PTHR13581">
    <property type="entry name" value="MRG-BINDING PROTEIN"/>
    <property type="match status" value="1"/>
</dbReference>
<keyword evidence="3" id="KW-0156">Chromatin regulator</keyword>
<evidence type="ECO:0000256" key="7">
    <source>
        <dbReference type="SAM" id="MobiDB-lite"/>
    </source>
</evidence>
<dbReference type="HOGENOM" id="CLU_083099_0_0_1"/>
<dbReference type="EMBL" id="GL945481">
    <property type="protein sequence ID" value="EGN98230.1"/>
    <property type="molecule type" value="Genomic_DNA"/>
</dbReference>
<dbReference type="STRING" id="936435.F8Q1Q2"/>
<dbReference type="PANTHER" id="PTHR13581:SF5">
    <property type="entry name" value="MRG_MORF4L-BINDING PROTEIN"/>
    <property type="match status" value="1"/>
</dbReference>